<name>A0ABR2MBQ3_9ASPA</name>
<sequence length="275" mass="31319">MFSTRGEIGLSDLTFPDLLNSSRLLMRIWRTGGPAVCIVVLRSGGLSCGHTTLEDWFQQCGELPSPLNCRRKLFREEHHFIQSLKLFLDGRFPCSSSLPNLLNSIRLLELHFQPPPVASHPPISGFRFFSVGNHSNDLIRKLLLPNLQFAYYHLLTDLFFGNIRQHETDCNDALKSRKVQGVDDEHRLTELVLISSISTSPLYARRCLLISGHELNKWEPKRIGAFILYSIIITISCQKVYVACTSYAYRQSRKELTEAYMEALIPDPTPANVKK</sequence>
<keyword evidence="2" id="KW-1185">Reference proteome</keyword>
<reference evidence="1 2" key="1">
    <citation type="journal article" date="2022" name="Nat. Plants">
        <title>Genomes of leafy and leafless Platanthera orchids illuminate the evolution of mycoheterotrophy.</title>
        <authorList>
            <person name="Li M.H."/>
            <person name="Liu K.W."/>
            <person name="Li Z."/>
            <person name="Lu H.C."/>
            <person name="Ye Q.L."/>
            <person name="Zhang D."/>
            <person name="Wang J.Y."/>
            <person name="Li Y.F."/>
            <person name="Zhong Z.M."/>
            <person name="Liu X."/>
            <person name="Yu X."/>
            <person name="Liu D.K."/>
            <person name="Tu X.D."/>
            <person name="Liu B."/>
            <person name="Hao Y."/>
            <person name="Liao X.Y."/>
            <person name="Jiang Y.T."/>
            <person name="Sun W.H."/>
            <person name="Chen J."/>
            <person name="Chen Y.Q."/>
            <person name="Ai Y."/>
            <person name="Zhai J.W."/>
            <person name="Wu S.S."/>
            <person name="Zhou Z."/>
            <person name="Hsiao Y.Y."/>
            <person name="Wu W.L."/>
            <person name="Chen Y.Y."/>
            <person name="Lin Y.F."/>
            <person name="Hsu J.L."/>
            <person name="Li C.Y."/>
            <person name="Wang Z.W."/>
            <person name="Zhao X."/>
            <person name="Zhong W.Y."/>
            <person name="Ma X.K."/>
            <person name="Ma L."/>
            <person name="Huang J."/>
            <person name="Chen G.Z."/>
            <person name="Huang M.Z."/>
            <person name="Huang L."/>
            <person name="Peng D.H."/>
            <person name="Luo Y.B."/>
            <person name="Zou S.Q."/>
            <person name="Chen S.P."/>
            <person name="Lan S."/>
            <person name="Tsai W.C."/>
            <person name="Van de Peer Y."/>
            <person name="Liu Z.J."/>
        </authorList>
    </citation>
    <scope>NUCLEOTIDE SEQUENCE [LARGE SCALE GENOMIC DNA]</scope>
    <source>
        <strain evidence="1">Lor288</strain>
    </source>
</reference>
<accession>A0ABR2MBQ3</accession>
<gene>
    <name evidence="1" type="ORF">KSP40_PGU018069</name>
</gene>
<dbReference type="Proteomes" id="UP001412067">
    <property type="component" value="Unassembled WGS sequence"/>
</dbReference>
<dbReference type="EMBL" id="JBBWWR010000009">
    <property type="protein sequence ID" value="KAK8961458.1"/>
    <property type="molecule type" value="Genomic_DNA"/>
</dbReference>
<evidence type="ECO:0000313" key="2">
    <source>
        <dbReference type="Proteomes" id="UP001412067"/>
    </source>
</evidence>
<protein>
    <submittedName>
        <fullName evidence="1">Uncharacterized protein</fullName>
    </submittedName>
</protein>
<proteinExistence type="predicted"/>
<organism evidence="1 2">
    <name type="scientific">Platanthera guangdongensis</name>
    <dbReference type="NCBI Taxonomy" id="2320717"/>
    <lineage>
        <taxon>Eukaryota</taxon>
        <taxon>Viridiplantae</taxon>
        <taxon>Streptophyta</taxon>
        <taxon>Embryophyta</taxon>
        <taxon>Tracheophyta</taxon>
        <taxon>Spermatophyta</taxon>
        <taxon>Magnoliopsida</taxon>
        <taxon>Liliopsida</taxon>
        <taxon>Asparagales</taxon>
        <taxon>Orchidaceae</taxon>
        <taxon>Orchidoideae</taxon>
        <taxon>Orchideae</taxon>
        <taxon>Orchidinae</taxon>
        <taxon>Platanthera</taxon>
    </lineage>
</organism>
<evidence type="ECO:0000313" key="1">
    <source>
        <dbReference type="EMBL" id="KAK8961458.1"/>
    </source>
</evidence>
<comment type="caution">
    <text evidence="1">The sequence shown here is derived from an EMBL/GenBank/DDBJ whole genome shotgun (WGS) entry which is preliminary data.</text>
</comment>